<feature type="domain" description="SprT-like" evidence="3">
    <location>
        <begin position="20"/>
        <end position="200"/>
    </location>
</feature>
<dbReference type="GO" id="GO:0031593">
    <property type="term" value="F:polyubiquitin modification-dependent protein binding"/>
    <property type="evidence" value="ECO:0007669"/>
    <property type="project" value="TreeGrafter"/>
</dbReference>
<dbReference type="Pfam" id="PF22934">
    <property type="entry name" value="SPRTN_ZBD"/>
    <property type="match status" value="1"/>
</dbReference>
<organism evidence="4 5">
    <name type="scientific">Babesia ovis</name>
    <dbReference type="NCBI Taxonomy" id="5869"/>
    <lineage>
        <taxon>Eukaryota</taxon>
        <taxon>Sar</taxon>
        <taxon>Alveolata</taxon>
        <taxon>Apicomplexa</taxon>
        <taxon>Aconoidasida</taxon>
        <taxon>Piroplasmida</taxon>
        <taxon>Babesiidae</taxon>
        <taxon>Babesia</taxon>
    </lineage>
</organism>
<keyword evidence="4" id="KW-0482">Metalloprotease</keyword>
<accession>A0A9W5TA82</accession>
<evidence type="ECO:0000256" key="2">
    <source>
        <dbReference type="ARBA" id="ARBA00023242"/>
    </source>
</evidence>
<evidence type="ECO:0000259" key="3">
    <source>
        <dbReference type="SMART" id="SM00731"/>
    </source>
</evidence>
<comment type="caution">
    <text evidence="4">The sequence shown here is derived from an EMBL/GenBank/DDBJ whole genome shotgun (WGS) entry which is preliminary data.</text>
</comment>
<name>A0A9W5TA82_BABOV</name>
<proteinExistence type="predicted"/>
<dbReference type="GO" id="GO:0005634">
    <property type="term" value="C:nucleus"/>
    <property type="evidence" value="ECO:0007669"/>
    <property type="project" value="UniProtKB-SubCell"/>
</dbReference>
<gene>
    <name evidence="4" type="ORF">BaOVIS_018280</name>
</gene>
<evidence type="ECO:0000313" key="4">
    <source>
        <dbReference type="EMBL" id="GFE54424.1"/>
    </source>
</evidence>
<sequence length="218" mass="25398">MCPELIDLESTNDEEEFEIVDVHEAFRHFNEICFDQTLDAVVVSWSRRLTLSAGRCRFKVPLNQQNVIVCQGNQYCEITLSEPILKYRSAKECKETLLHEMIHAYLFLTKTYKNVKAHGKEFLWHMHRVNDITGLNVTIHHNFHEEVAYHRRHVWRCSGPCRTHPPYFGYLRRARNMAPGPRDRWWNNHKAFCGGTFVKVSGSSTAGTTRPPPKASSR</sequence>
<dbReference type="GO" id="GO:0004222">
    <property type="term" value="F:metalloendopeptidase activity"/>
    <property type="evidence" value="ECO:0007669"/>
    <property type="project" value="InterPro"/>
</dbReference>
<evidence type="ECO:0000256" key="1">
    <source>
        <dbReference type="ARBA" id="ARBA00004123"/>
    </source>
</evidence>
<dbReference type="InterPro" id="IPR055220">
    <property type="entry name" value="SPRTN_ZBD"/>
</dbReference>
<evidence type="ECO:0000313" key="5">
    <source>
        <dbReference type="Proteomes" id="UP001057455"/>
    </source>
</evidence>
<dbReference type="Proteomes" id="UP001057455">
    <property type="component" value="Unassembled WGS sequence"/>
</dbReference>
<keyword evidence="4" id="KW-0645">Protease</keyword>
<dbReference type="AlphaFoldDB" id="A0A9W5TA82"/>
<dbReference type="InterPro" id="IPR006640">
    <property type="entry name" value="SprT-like_domain"/>
</dbReference>
<dbReference type="Pfam" id="PF10263">
    <property type="entry name" value="SprT-like"/>
    <property type="match status" value="1"/>
</dbReference>
<dbReference type="PANTHER" id="PTHR21220:SF0">
    <property type="entry name" value="DNA-DEPENDENT METALLOPROTEASE SPRTN"/>
    <property type="match status" value="1"/>
</dbReference>
<reference evidence="4" key="1">
    <citation type="submission" date="2019-12" db="EMBL/GenBank/DDBJ databases">
        <title>Genome sequence of Babesia ovis.</title>
        <authorList>
            <person name="Yamagishi J."/>
            <person name="Sevinc F."/>
            <person name="Xuan X."/>
        </authorList>
    </citation>
    <scope>NUCLEOTIDE SEQUENCE</scope>
    <source>
        <strain evidence="4">Selcuk</strain>
    </source>
</reference>
<dbReference type="OrthoDB" id="5236983at2759"/>
<dbReference type="GO" id="GO:0006974">
    <property type="term" value="P:DNA damage response"/>
    <property type="evidence" value="ECO:0007669"/>
    <property type="project" value="InterPro"/>
</dbReference>
<dbReference type="InterPro" id="IPR044245">
    <property type="entry name" value="Spartan"/>
</dbReference>
<keyword evidence="2" id="KW-0539">Nucleus</keyword>
<comment type="subcellular location">
    <subcellularLocation>
        <location evidence="1">Nucleus</location>
    </subcellularLocation>
</comment>
<dbReference type="GO" id="GO:0003697">
    <property type="term" value="F:single-stranded DNA binding"/>
    <property type="evidence" value="ECO:0007669"/>
    <property type="project" value="InterPro"/>
</dbReference>
<protein>
    <submittedName>
        <fullName evidence="4">Metalloprotease, putative</fullName>
    </submittedName>
</protein>
<dbReference type="PANTHER" id="PTHR21220">
    <property type="entry name" value="DNA-DEPENDENT METALLOPROTEASE SPRTN"/>
    <property type="match status" value="1"/>
</dbReference>
<dbReference type="EMBL" id="BLIY01000016">
    <property type="protein sequence ID" value="GFE54424.1"/>
    <property type="molecule type" value="Genomic_DNA"/>
</dbReference>
<dbReference type="SMART" id="SM00731">
    <property type="entry name" value="SprT"/>
    <property type="match status" value="1"/>
</dbReference>
<keyword evidence="4" id="KW-0378">Hydrolase</keyword>
<keyword evidence="5" id="KW-1185">Reference proteome</keyword>